<feature type="transmembrane region" description="Helical" evidence="1">
    <location>
        <begin position="6"/>
        <end position="24"/>
    </location>
</feature>
<dbReference type="EMBL" id="JYDJ01000126">
    <property type="protein sequence ID" value="KRX43159.1"/>
    <property type="molecule type" value="Genomic_DNA"/>
</dbReference>
<keyword evidence="1" id="KW-0472">Membrane</keyword>
<sequence length="119" mass="13683">MLDDEVVYLAFLTLGIFEIAPYQLLTKQKKKKTKRVVVAAVGRCMTLVMLLSTEWWKNDWVSVNKIRHNSADGVESVGRSLLAFSMFLNNRSDICLSLCGVIFPYLNNIVKKIKIMFFF</sequence>
<reference evidence="2 3" key="1">
    <citation type="submission" date="2015-01" db="EMBL/GenBank/DDBJ databases">
        <title>Evolution of Trichinella species and genotypes.</title>
        <authorList>
            <person name="Korhonen P.K."/>
            <person name="Edoardo P."/>
            <person name="Giuseppe L.R."/>
            <person name="Gasser R.B."/>
        </authorList>
    </citation>
    <scope>NUCLEOTIDE SEQUENCE [LARGE SCALE GENOMIC DNA]</scope>
    <source>
        <strain evidence="2">ISS417</strain>
    </source>
</reference>
<evidence type="ECO:0000313" key="2">
    <source>
        <dbReference type="EMBL" id="KRX43159.1"/>
    </source>
</evidence>
<organism evidence="2 3">
    <name type="scientific">Trichinella murrelli</name>
    <dbReference type="NCBI Taxonomy" id="144512"/>
    <lineage>
        <taxon>Eukaryota</taxon>
        <taxon>Metazoa</taxon>
        <taxon>Ecdysozoa</taxon>
        <taxon>Nematoda</taxon>
        <taxon>Enoplea</taxon>
        <taxon>Dorylaimia</taxon>
        <taxon>Trichinellida</taxon>
        <taxon>Trichinellidae</taxon>
        <taxon>Trichinella</taxon>
    </lineage>
</organism>
<protein>
    <submittedName>
        <fullName evidence="2">Uncharacterized protein</fullName>
    </submittedName>
</protein>
<accession>A0A0V0TX78</accession>
<evidence type="ECO:0000256" key="1">
    <source>
        <dbReference type="SAM" id="Phobius"/>
    </source>
</evidence>
<proteinExistence type="predicted"/>
<comment type="caution">
    <text evidence="2">The sequence shown here is derived from an EMBL/GenBank/DDBJ whole genome shotgun (WGS) entry which is preliminary data.</text>
</comment>
<dbReference type="Proteomes" id="UP000055048">
    <property type="component" value="Unassembled WGS sequence"/>
</dbReference>
<dbReference type="AlphaFoldDB" id="A0A0V0TX78"/>
<keyword evidence="1" id="KW-0812">Transmembrane</keyword>
<keyword evidence="1" id="KW-1133">Transmembrane helix</keyword>
<dbReference type="OrthoDB" id="10468143at2759"/>
<name>A0A0V0TX78_9BILA</name>
<evidence type="ECO:0000313" key="3">
    <source>
        <dbReference type="Proteomes" id="UP000055048"/>
    </source>
</evidence>
<keyword evidence="3" id="KW-1185">Reference proteome</keyword>
<gene>
    <name evidence="2" type="ORF">T05_11025</name>
</gene>